<evidence type="ECO:0000256" key="1">
    <source>
        <dbReference type="SAM" id="Phobius"/>
    </source>
</evidence>
<keyword evidence="1 2" id="KW-0812">Transmembrane</keyword>
<keyword evidence="1" id="KW-0472">Membrane</keyword>
<evidence type="ECO:0000313" key="2">
    <source>
        <dbReference type="EMBL" id="WLJ25754.1"/>
    </source>
</evidence>
<reference evidence="2" key="1">
    <citation type="submission" date="2023-04" db="EMBL/GenBank/DDBJ databases">
        <title>The human skin virome in hidradenitis suppurativa patients.</title>
        <authorList>
            <person name="Jansen D."/>
        </authorList>
    </citation>
    <scope>NUCLEOTIDE SEQUENCE</scope>
    <source>
        <strain evidence="2">VC3_JansenPhageE</strain>
    </source>
</reference>
<keyword evidence="1" id="KW-1133">Transmembrane helix</keyword>
<accession>A0AA49X3C4</accession>
<protein>
    <submittedName>
        <fullName evidence="2">Transmembrane fragile-X-F protein</fullName>
    </submittedName>
</protein>
<proteinExistence type="predicted"/>
<dbReference type="EMBL" id="OQ890315">
    <property type="protein sequence ID" value="WLJ25754.1"/>
    <property type="molecule type" value="Genomic_DNA"/>
</dbReference>
<name>A0AA49X3C4_9VIRU</name>
<organism evidence="2">
    <name type="scientific">Firmicutes phage HS08</name>
    <dbReference type="NCBI Taxonomy" id="3056391"/>
    <lineage>
        <taxon>Viruses</taxon>
    </lineage>
</organism>
<feature type="transmembrane region" description="Helical" evidence="1">
    <location>
        <begin position="26"/>
        <end position="48"/>
    </location>
</feature>
<sequence>MVTLLQITLIILKALGYLSWSWWAVFAPYIISGLIVITWFISAVVVGIRNERWFREKFNEK</sequence>